<feature type="transmembrane region" description="Helical" evidence="1">
    <location>
        <begin position="49"/>
        <end position="74"/>
    </location>
</feature>
<evidence type="ECO:0000313" key="2">
    <source>
        <dbReference type="EMBL" id="GIQ88313.1"/>
    </source>
</evidence>
<reference evidence="2 3" key="1">
    <citation type="journal article" date="2018" name="PLoS ONE">
        <title>The draft genome of Kipferlia bialata reveals reductive genome evolution in fornicate parasites.</title>
        <authorList>
            <person name="Tanifuji G."/>
            <person name="Takabayashi S."/>
            <person name="Kume K."/>
            <person name="Takagi M."/>
            <person name="Nakayama T."/>
            <person name="Kamikawa R."/>
            <person name="Inagaki Y."/>
            <person name="Hashimoto T."/>
        </authorList>
    </citation>
    <scope>NUCLEOTIDE SEQUENCE [LARGE SCALE GENOMIC DNA]</scope>
    <source>
        <strain evidence="2">NY0173</strain>
    </source>
</reference>
<dbReference type="Proteomes" id="UP000265618">
    <property type="component" value="Unassembled WGS sequence"/>
</dbReference>
<keyword evidence="3" id="KW-1185">Reference proteome</keyword>
<name>A0A9K3D6Q2_9EUKA</name>
<proteinExistence type="predicted"/>
<dbReference type="EMBL" id="BDIP01003949">
    <property type="protein sequence ID" value="GIQ88313.1"/>
    <property type="molecule type" value="Genomic_DNA"/>
</dbReference>
<evidence type="ECO:0000313" key="3">
    <source>
        <dbReference type="Proteomes" id="UP000265618"/>
    </source>
</evidence>
<evidence type="ECO:0000256" key="1">
    <source>
        <dbReference type="SAM" id="Phobius"/>
    </source>
</evidence>
<feature type="transmembrane region" description="Helical" evidence="1">
    <location>
        <begin position="86"/>
        <end position="108"/>
    </location>
</feature>
<protein>
    <submittedName>
        <fullName evidence="2">Uncharacterized protein</fullName>
    </submittedName>
</protein>
<sequence>MVPITELYRAIRLSSLLLFLSFSIYTNQCLLVSSRYARISRRISVRHVIKWMTVVCGLTSGALVVYYFVVFSLGEDWYTRIYGMDLMYVAGVWGVVGFLFLGAGVSLIKQLKVLMKAGTQSLDSPGYDYSPSINHLSLSLSHTHTHTPLTPAQL</sequence>
<feature type="transmembrane region" description="Helical" evidence="1">
    <location>
        <begin position="16"/>
        <end position="37"/>
    </location>
</feature>
<dbReference type="AlphaFoldDB" id="A0A9K3D6Q2"/>
<keyword evidence="1" id="KW-0812">Transmembrane</keyword>
<organism evidence="2 3">
    <name type="scientific">Kipferlia bialata</name>
    <dbReference type="NCBI Taxonomy" id="797122"/>
    <lineage>
        <taxon>Eukaryota</taxon>
        <taxon>Metamonada</taxon>
        <taxon>Carpediemonas-like organisms</taxon>
        <taxon>Kipferlia</taxon>
    </lineage>
</organism>
<comment type="caution">
    <text evidence="2">The sequence shown here is derived from an EMBL/GenBank/DDBJ whole genome shotgun (WGS) entry which is preliminary data.</text>
</comment>
<keyword evidence="1" id="KW-0472">Membrane</keyword>
<keyword evidence="1" id="KW-1133">Transmembrane helix</keyword>
<accession>A0A9K3D6Q2</accession>
<gene>
    <name evidence="2" type="ORF">KIPB_010534</name>
</gene>